<reference evidence="1 2" key="1">
    <citation type="submission" date="2019-06" db="EMBL/GenBank/DDBJ databases">
        <authorList>
            <person name="Fakulujo A."/>
            <person name="Fiaz D."/>
            <person name="Garg S."/>
            <person name="Gordon G."/>
            <person name="Haider Z."/>
            <person name="Hale A."/>
            <person name="Hodges K."/>
            <person name="Jacob L."/>
            <person name="Kandil F."/>
            <person name="Kincaid V."/>
            <person name="Melchor-Guerra M."/>
            <person name="Morrelli A."/>
            <person name="Morris R."/>
            <person name="Nawaz M."/>
            <person name="Nguyen N."/>
            <person name="Omair A."/>
            <person name="Pray J."/>
            <person name="Saleem H."/>
            <person name="Saravane K."/>
            <person name="Sharma A."/>
            <person name="Singh A."/>
            <person name="Walston M."/>
            <person name="Zaman H."/>
            <person name="Puthuveetil N."/>
            <person name="Do L."/>
            <person name="Islam N."/>
            <person name="Johnson A."/>
        </authorList>
    </citation>
    <scope>NUCLEOTIDE SEQUENCE [LARGE SCALE GENOMIC DNA]</scope>
</reference>
<protein>
    <submittedName>
        <fullName evidence="1">Uncharacterized protein</fullName>
    </submittedName>
</protein>
<dbReference type="RefSeq" id="YP_009849844.1">
    <property type="nucleotide sequence ID" value="NC_048796.1"/>
</dbReference>
<dbReference type="Proteomes" id="UP000319711">
    <property type="component" value="Segment"/>
</dbReference>
<sequence length="53" mass="6113">MWIMLFVYMSYPQMETPMIEFTSQEKCEAAIPIVQETLVDAAGYLVKASCFEK</sequence>
<gene>
    <name evidence="1" type="primary">11</name>
    <name evidence="1" type="ORF">KYLE_12</name>
</gene>
<dbReference type="EMBL" id="MN038177">
    <property type="protein sequence ID" value="QDH49581.1"/>
    <property type="molecule type" value="Genomic_DNA"/>
</dbReference>
<organism evidence="1 2">
    <name type="scientific">Pantoea phage Kyle</name>
    <dbReference type="NCBI Taxonomy" id="2589665"/>
    <lineage>
        <taxon>Viruses</taxon>
        <taxon>Duplodnaviria</taxon>
        <taxon>Heunggongvirae</taxon>
        <taxon>Uroviricota</taxon>
        <taxon>Caudoviricetes</taxon>
        <taxon>Lindbergviridae</taxon>
        <taxon>Kylevirus</taxon>
        <taxon>Kylevirus kyle</taxon>
    </lineage>
</organism>
<evidence type="ECO:0000313" key="2">
    <source>
        <dbReference type="Proteomes" id="UP000319711"/>
    </source>
</evidence>
<dbReference type="GeneID" id="55620297"/>
<accession>A0A514A8J1</accession>
<dbReference type="KEGG" id="vg:55620297"/>
<evidence type="ECO:0000313" key="1">
    <source>
        <dbReference type="EMBL" id="QDH49581.1"/>
    </source>
</evidence>
<name>A0A514A8J1_9CAUD</name>
<keyword evidence="2" id="KW-1185">Reference proteome</keyword>
<proteinExistence type="predicted"/>